<reference evidence="2 3" key="1">
    <citation type="journal article" date="2017" name="PLoS Biol.">
        <title>The sea cucumber genome provides insights into morphological evolution and visceral regeneration.</title>
        <authorList>
            <person name="Zhang X."/>
            <person name="Sun L."/>
            <person name="Yuan J."/>
            <person name="Sun Y."/>
            <person name="Gao Y."/>
            <person name="Zhang L."/>
            <person name="Li S."/>
            <person name="Dai H."/>
            <person name="Hamel J.F."/>
            <person name="Liu C."/>
            <person name="Yu Y."/>
            <person name="Liu S."/>
            <person name="Lin W."/>
            <person name="Guo K."/>
            <person name="Jin S."/>
            <person name="Xu P."/>
            <person name="Storey K.B."/>
            <person name="Huan P."/>
            <person name="Zhang T."/>
            <person name="Zhou Y."/>
            <person name="Zhang J."/>
            <person name="Lin C."/>
            <person name="Li X."/>
            <person name="Xing L."/>
            <person name="Huo D."/>
            <person name="Sun M."/>
            <person name="Wang L."/>
            <person name="Mercier A."/>
            <person name="Li F."/>
            <person name="Yang H."/>
            <person name="Xiang J."/>
        </authorList>
    </citation>
    <scope>NUCLEOTIDE SEQUENCE [LARGE SCALE GENOMIC DNA]</scope>
    <source>
        <strain evidence="2">Shaxun</strain>
        <tissue evidence="2">Muscle</tissue>
    </source>
</reference>
<organism evidence="2 3">
    <name type="scientific">Stichopus japonicus</name>
    <name type="common">Sea cucumber</name>
    <dbReference type="NCBI Taxonomy" id="307972"/>
    <lineage>
        <taxon>Eukaryota</taxon>
        <taxon>Metazoa</taxon>
        <taxon>Echinodermata</taxon>
        <taxon>Eleutherozoa</taxon>
        <taxon>Echinozoa</taxon>
        <taxon>Holothuroidea</taxon>
        <taxon>Aspidochirotacea</taxon>
        <taxon>Aspidochirotida</taxon>
        <taxon>Stichopodidae</taxon>
        <taxon>Apostichopus</taxon>
    </lineage>
</organism>
<comment type="caution">
    <text evidence="2">The sequence shown here is derived from an EMBL/GenBank/DDBJ whole genome shotgun (WGS) entry which is preliminary data.</text>
</comment>
<dbReference type="AlphaFoldDB" id="A0A2G8LCH8"/>
<keyword evidence="3" id="KW-1185">Reference proteome</keyword>
<accession>A0A2G8LCH8</accession>
<evidence type="ECO:0000313" key="2">
    <source>
        <dbReference type="EMBL" id="PIK57860.1"/>
    </source>
</evidence>
<feature type="compositionally biased region" description="Basic and acidic residues" evidence="1">
    <location>
        <begin position="171"/>
        <end position="189"/>
    </location>
</feature>
<feature type="region of interest" description="Disordered" evidence="1">
    <location>
        <begin position="149"/>
        <end position="189"/>
    </location>
</feature>
<evidence type="ECO:0000313" key="3">
    <source>
        <dbReference type="Proteomes" id="UP000230750"/>
    </source>
</evidence>
<protein>
    <submittedName>
        <fullName evidence="2">Uncharacterized protein</fullName>
    </submittedName>
</protein>
<proteinExistence type="predicted"/>
<sequence>MVAEAIDLKGEKNFRESAILLHRCLLVYVQHIYPLGLEIPEDEKRVLEIRMFKASMSVFSGIFQWAIAEAKFVAEMIDLKDQYTERRKEAQLIITVSKAGLDLLKYREKGISKIELERQQRILHRLNGTGQEPMLNLMIKELDKELGPYQESAEAEANKTEAPDLAWIPEGVKKHQEKVEANKTKKQEV</sequence>
<evidence type="ECO:0000256" key="1">
    <source>
        <dbReference type="SAM" id="MobiDB-lite"/>
    </source>
</evidence>
<dbReference type="Proteomes" id="UP000230750">
    <property type="component" value="Unassembled WGS sequence"/>
</dbReference>
<dbReference type="EMBL" id="MRZV01000130">
    <property type="protein sequence ID" value="PIK57860.1"/>
    <property type="molecule type" value="Genomic_DNA"/>
</dbReference>
<gene>
    <name evidence="2" type="ORF">BSL78_05243</name>
</gene>
<name>A0A2G8LCH8_STIJA</name>